<feature type="transmembrane region" description="Helical" evidence="1">
    <location>
        <begin position="96"/>
        <end position="117"/>
    </location>
</feature>
<feature type="transmembrane region" description="Helical" evidence="1">
    <location>
        <begin position="292"/>
        <end position="313"/>
    </location>
</feature>
<evidence type="ECO:0000313" key="3">
    <source>
        <dbReference type="Proteomes" id="UP000192796"/>
    </source>
</evidence>
<name>A0A1V9G956_9BACT</name>
<feature type="transmembrane region" description="Helical" evidence="1">
    <location>
        <begin position="123"/>
        <end position="141"/>
    </location>
</feature>
<protein>
    <recommendedName>
        <fullName evidence="4">Glycosyltransferase RgtA/B/C/D-like domain-containing protein</fullName>
    </recommendedName>
</protein>
<keyword evidence="1" id="KW-0812">Transmembrane</keyword>
<proteinExistence type="predicted"/>
<keyword evidence="3" id="KW-1185">Reference proteome</keyword>
<organism evidence="2 3">
    <name type="scientific">Niastella vici</name>
    <dbReference type="NCBI Taxonomy" id="1703345"/>
    <lineage>
        <taxon>Bacteria</taxon>
        <taxon>Pseudomonadati</taxon>
        <taxon>Bacteroidota</taxon>
        <taxon>Chitinophagia</taxon>
        <taxon>Chitinophagales</taxon>
        <taxon>Chitinophagaceae</taxon>
        <taxon>Niastella</taxon>
    </lineage>
</organism>
<feature type="transmembrane region" description="Helical" evidence="1">
    <location>
        <begin position="194"/>
        <end position="214"/>
    </location>
</feature>
<feature type="transmembrane region" description="Helical" evidence="1">
    <location>
        <begin position="66"/>
        <end position="84"/>
    </location>
</feature>
<keyword evidence="1" id="KW-1133">Transmembrane helix</keyword>
<sequence>MVLLVIFYPLFQANFAYLDDFHQLWYNEKGATWNIWLIHGRFIGGLFMEKVFTSINTIDAVRLTRIISVLGWVVAICIYVKVAMQWARFNLIDNRLVLISAVYLACNLTVAIANGWGGTCFEIFFTVIAGLLSGHILYAQLKKHNKIQAVPIPMQLLVLVLGLISLFTYQMGIGFFLIPFFLHFTSKKYEKPDRFLITGVIAFFVIIAVYYGSFKLLLNILGEGESDRVHLHIDILGKLSFFFGVPTAQAFSFNFLFNLHSIISQAFYIVAIAVWVIYTFATQRNKPVANKIIYLAVVFILQMLIYIPVLVIAENFSSYRTMLPLNMAVALMLLNMIFEWIKAPSWKDRFAVAAMLIFVGVGFYNFRFNFFKPILEEYQLVRANVEKQYSPGINKVYFLRPPENFYEDKFHVHYYRDEFGVPLTHKDWVPVPFVKQVIYEKTRDKEIAKKVEVVMFDYAEAEAFNKQVALKEEHTMAVDVPALFNNK</sequence>
<keyword evidence="1" id="KW-0472">Membrane</keyword>
<feature type="transmembrane region" description="Helical" evidence="1">
    <location>
        <begin position="319"/>
        <end position="338"/>
    </location>
</feature>
<comment type="caution">
    <text evidence="2">The sequence shown here is derived from an EMBL/GenBank/DDBJ whole genome shotgun (WGS) entry which is preliminary data.</text>
</comment>
<evidence type="ECO:0000256" key="1">
    <source>
        <dbReference type="SAM" id="Phobius"/>
    </source>
</evidence>
<evidence type="ECO:0000313" key="2">
    <source>
        <dbReference type="EMBL" id="OQP67122.1"/>
    </source>
</evidence>
<evidence type="ECO:0008006" key="4">
    <source>
        <dbReference type="Google" id="ProtNLM"/>
    </source>
</evidence>
<feature type="transmembrane region" description="Helical" evidence="1">
    <location>
        <begin position="153"/>
        <end position="182"/>
    </location>
</feature>
<dbReference type="AlphaFoldDB" id="A0A1V9G956"/>
<feature type="transmembrane region" description="Helical" evidence="1">
    <location>
        <begin position="350"/>
        <end position="366"/>
    </location>
</feature>
<dbReference type="STRING" id="1703345.A3860_01820"/>
<accession>A0A1V9G956</accession>
<gene>
    <name evidence="2" type="ORF">A3860_01820</name>
</gene>
<feature type="transmembrane region" description="Helical" evidence="1">
    <location>
        <begin position="262"/>
        <end position="280"/>
    </location>
</feature>
<reference evidence="2 3" key="1">
    <citation type="submission" date="2016-03" db="EMBL/GenBank/DDBJ databases">
        <title>Niastella vici sp. nov., isolated from farmland soil.</title>
        <authorList>
            <person name="Chen L."/>
            <person name="Wang D."/>
            <person name="Yang S."/>
            <person name="Wang G."/>
        </authorList>
    </citation>
    <scope>NUCLEOTIDE SEQUENCE [LARGE SCALE GENOMIC DNA]</scope>
    <source>
        <strain evidence="2 3">DJ57</strain>
    </source>
</reference>
<feature type="transmembrane region" description="Helical" evidence="1">
    <location>
        <begin position="235"/>
        <end position="256"/>
    </location>
</feature>
<dbReference type="Proteomes" id="UP000192796">
    <property type="component" value="Unassembled WGS sequence"/>
</dbReference>
<dbReference type="EMBL" id="LVYD01000001">
    <property type="protein sequence ID" value="OQP67122.1"/>
    <property type="molecule type" value="Genomic_DNA"/>
</dbReference>